<protein>
    <submittedName>
        <fullName evidence="2">Uncharacterized membrane protein YoaT, DUF817 family</fullName>
    </submittedName>
</protein>
<evidence type="ECO:0000256" key="1">
    <source>
        <dbReference type="SAM" id="Phobius"/>
    </source>
</evidence>
<feature type="transmembrane region" description="Helical" evidence="1">
    <location>
        <begin position="47"/>
        <end position="67"/>
    </location>
</feature>
<dbReference type="InterPro" id="IPR008535">
    <property type="entry name" value="DUF817"/>
</dbReference>
<dbReference type="Pfam" id="PF05675">
    <property type="entry name" value="DUF817"/>
    <property type="match status" value="1"/>
</dbReference>
<feature type="transmembrane region" description="Helical" evidence="1">
    <location>
        <begin position="105"/>
        <end position="126"/>
    </location>
</feature>
<dbReference type="AlphaFoldDB" id="A0A1I2QT87"/>
<feature type="transmembrane region" description="Helical" evidence="1">
    <location>
        <begin position="194"/>
        <end position="211"/>
    </location>
</feature>
<organism evidence="2 3">
    <name type="scientific">Methylobacterium gossipiicola</name>
    <dbReference type="NCBI Taxonomy" id="582675"/>
    <lineage>
        <taxon>Bacteria</taxon>
        <taxon>Pseudomonadati</taxon>
        <taxon>Pseudomonadota</taxon>
        <taxon>Alphaproteobacteria</taxon>
        <taxon>Hyphomicrobiales</taxon>
        <taxon>Methylobacteriaceae</taxon>
        <taxon>Methylobacterium</taxon>
    </lineage>
</organism>
<feature type="transmembrane region" description="Helical" evidence="1">
    <location>
        <begin position="168"/>
        <end position="188"/>
    </location>
</feature>
<reference evidence="3" key="1">
    <citation type="submission" date="2016-10" db="EMBL/GenBank/DDBJ databases">
        <authorList>
            <person name="Varghese N."/>
            <person name="Submissions S."/>
        </authorList>
    </citation>
    <scope>NUCLEOTIDE SEQUENCE [LARGE SCALE GENOMIC DNA]</scope>
    <source>
        <strain evidence="3">Gh-105</strain>
    </source>
</reference>
<gene>
    <name evidence="2" type="ORF">SAMN05192565_101243</name>
</gene>
<feature type="transmembrane region" description="Helical" evidence="1">
    <location>
        <begin position="223"/>
        <end position="247"/>
    </location>
</feature>
<evidence type="ECO:0000313" key="2">
    <source>
        <dbReference type="EMBL" id="SFG29487.1"/>
    </source>
</evidence>
<feature type="transmembrane region" description="Helical" evidence="1">
    <location>
        <begin position="132"/>
        <end position="156"/>
    </location>
</feature>
<name>A0A1I2QT87_9HYPH</name>
<keyword evidence="1" id="KW-0472">Membrane</keyword>
<feature type="transmembrane region" description="Helical" evidence="1">
    <location>
        <begin position="73"/>
        <end position="93"/>
    </location>
</feature>
<dbReference type="PIRSF" id="PIRSF009141">
    <property type="entry name" value="UCP009141"/>
    <property type="match status" value="1"/>
</dbReference>
<evidence type="ECO:0000313" key="3">
    <source>
        <dbReference type="Proteomes" id="UP000199229"/>
    </source>
</evidence>
<dbReference type="Proteomes" id="UP000199229">
    <property type="component" value="Unassembled WGS sequence"/>
</dbReference>
<feature type="transmembrane region" description="Helical" evidence="1">
    <location>
        <begin position="253"/>
        <end position="277"/>
    </location>
</feature>
<keyword evidence="1" id="KW-0812">Transmembrane</keyword>
<proteinExistence type="predicted"/>
<dbReference type="RefSeq" id="WP_091968088.1">
    <property type="nucleotide sequence ID" value="NZ_FOPM01000001.1"/>
</dbReference>
<keyword evidence="3" id="KW-1185">Reference proteome</keyword>
<sequence>MEGSAARTWPPLAHFVAAEERLGAWALTRGPYVAGLYEFLRFGVKQAWACLFGGLICALLITSYLFYTEDAGVSRYDALTLAVVGIQIALLWLRMETWEEAKVIALYHGVGTIMEVFKTAVGSWVYPEASVLRLAGVPLFTGFLYASIGSYIARVWRLFDFRFTRHPPLRLTLPLAGAIYLNFFTHHVMWDMRLPLMALSGLLFGRTTVYFKIWHVHRRMPLVIGFLLVTLFIWIAENIGTASRIWLYPNQHAAWAMVAWGKFGSWYLLMIVSYVLVTLVSRPRDIRWSARGEGQPVDVGRDRIERAQFR</sequence>
<dbReference type="OrthoDB" id="1550598at2"/>
<keyword evidence="1" id="KW-1133">Transmembrane helix</keyword>
<accession>A0A1I2QT87</accession>
<dbReference type="EMBL" id="FOPM01000001">
    <property type="protein sequence ID" value="SFG29487.1"/>
    <property type="molecule type" value="Genomic_DNA"/>
</dbReference>